<dbReference type="GO" id="GO:0008168">
    <property type="term" value="F:methyltransferase activity"/>
    <property type="evidence" value="ECO:0007669"/>
    <property type="project" value="UniProtKB-KW"/>
</dbReference>
<dbReference type="eggNOG" id="COG0742">
    <property type="taxonomic scope" value="Bacteria"/>
</dbReference>
<dbReference type="SUPFAM" id="SSF53335">
    <property type="entry name" value="S-adenosyl-L-methionine-dependent methyltransferases"/>
    <property type="match status" value="1"/>
</dbReference>
<gene>
    <name evidence="3" type="ordered locus">Desaci_3666</name>
</gene>
<keyword evidence="1 3" id="KW-0489">Methyltransferase</keyword>
<dbReference type="HOGENOM" id="CLU_075826_0_2_9"/>
<organism evidence="3 4">
    <name type="scientific">Desulfosporosinus acidiphilus (strain DSM 22704 / JCM 16185 / SJ4)</name>
    <dbReference type="NCBI Taxonomy" id="646529"/>
    <lineage>
        <taxon>Bacteria</taxon>
        <taxon>Bacillati</taxon>
        <taxon>Bacillota</taxon>
        <taxon>Clostridia</taxon>
        <taxon>Eubacteriales</taxon>
        <taxon>Desulfitobacteriaceae</taxon>
        <taxon>Desulfosporosinus</taxon>
    </lineage>
</organism>
<evidence type="ECO:0000313" key="4">
    <source>
        <dbReference type="Proteomes" id="UP000002892"/>
    </source>
</evidence>
<dbReference type="PANTHER" id="PTHR43542">
    <property type="entry name" value="METHYLTRANSFERASE"/>
    <property type="match status" value="1"/>
</dbReference>
<dbReference type="GO" id="GO:0031167">
    <property type="term" value="P:rRNA methylation"/>
    <property type="evidence" value="ECO:0007669"/>
    <property type="project" value="InterPro"/>
</dbReference>
<name>I4D9S3_DESAJ</name>
<dbReference type="Pfam" id="PF03602">
    <property type="entry name" value="Cons_hypoth95"/>
    <property type="match status" value="1"/>
</dbReference>
<dbReference type="EMBL" id="CP003639">
    <property type="protein sequence ID" value="AFM42547.1"/>
    <property type="molecule type" value="Genomic_DNA"/>
</dbReference>
<dbReference type="KEGG" id="dai:Desaci_3666"/>
<evidence type="ECO:0000313" key="3">
    <source>
        <dbReference type="EMBL" id="AFM42547.1"/>
    </source>
</evidence>
<evidence type="ECO:0000256" key="2">
    <source>
        <dbReference type="ARBA" id="ARBA00022679"/>
    </source>
</evidence>
<dbReference type="CDD" id="cd02440">
    <property type="entry name" value="AdoMet_MTases"/>
    <property type="match status" value="1"/>
</dbReference>
<dbReference type="PIRSF" id="PIRSF004553">
    <property type="entry name" value="CHP00095"/>
    <property type="match status" value="1"/>
</dbReference>
<dbReference type="InterPro" id="IPR029063">
    <property type="entry name" value="SAM-dependent_MTases_sf"/>
</dbReference>
<protein>
    <submittedName>
        <fullName evidence="3">RNA methyltransferase, RsmD family</fullName>
    </submittedName>
</protein>
<dbReference type="STRING" id="646529.Desaci_3666"/>
<accession>I4D9S3</accession>
<dbReference type="PANTHER" id="PTHR43542:SF1">
    <property type="entry name" value="METHYLTRANSFERASE"/>
    <property type="match status" value="1"/>
</dbReference>
<dbReference type="InterPro" id="IPR002052">
    <property type="entry name" value="DNA_methylase_N6_adenine_CS"/>
</dbReference>
<dbReference type="InterPro" id="IPR004398">
    <property type="entry name" value="RNA_MeTrfase_RsmD"/>
</dbReference>
<dbReference type="Proteomes" id="UP000002892">
    <property type="component" value="Chromosome"/>
</dbReference>
<evidence type="ECO:0000256" key="1">
    <source>
        <dbReference type="ARBA" id="ARBA00022603"/>
    </source>
</evidence>
<keyword evidence="4" id="KW-1185">Reference proteome</keyword>
<reference evidence="3 4" key="1">
    <citation type="journal article" date="2012" name="J. Bacteriol.">
        <title>Complete genome sequences of Desulfosporosinus orientis DSM765T, Desulfosporosinus youngiae DSM17734T, Desulfosporosinus meridiei DSM13257T, and Desulfosporosinus acidiphilus DSM22704T.</title>
        <authorList>
            <person name="Pester M."/>
            <person name="Brambilla E."/>
            <person name="Alazard D."/>
            <person name="Rattei T."/>
            <person name="Weinmaier T."/>
            <person name="Han J."/>
            <person name="Lucas S."/>
            <person name="Lapidus A."/>
            <person name="Cheng J.F."/>
            <person name="Goodwin L."/>
            <person name="Pitluck S."/>
            <person name="Peters L."/>
            <person name="Ovchinnikova G."/>
            <person name="Teshima H."/>
            <person name="Detter J.C."/>
            <person name="Han C.S."/>
            <person name="Tapia R."/>
            <person name="Land M.L."/>
            <person name="Hauser L."/>
            <person name="Kyrpides N.C."/>
            <person name="Ivanova N.N."/>
            <person name="Pagani I."/>
            <person name="Huntmann M."/>
            <person name="Wei C.L."/>
            <person name="Davenport K.W."/>
            <person name="Daligault H."/>
            <person name="Chain P.S."/>
            <person name="Chen A."/>
            <person name="Mavromatis K."/>
            <person name="Markowitz V."/>
            <person name="Szeto E."/>
            <person name="Mikhailova N."/>
            <person name="Pati A."/>
            <person name="Wagner M."/>
            <person name="Woyke T."/>
            <person name="Ollivier B."/>
            <person name="Klenk H.P."/>
            <person name="Spring S."/>
            <person name="Loy A."/>
        </authorList>
    </citation>
    <scope>NUCLEOTIDE SEQUENCE [LARGE SCALE GENOMIC DNA]</scope>
    <source>
        <strain evidence="4">DSM 22704 / JCM 16185 / SJ4</strain>
    </source>
</reference>
<keyword evidence="2 3" id="KW-0808">Transferase</keyword>
<dbReference type="GO" id="GO:0003676">
    <property type="term" value="F:nucleic acid binding"/>
    <property type="evidence" value="ECO:0007669"/>
    <property type="project" value="InterPro"/>
</dbReference>
<proteinExistence type="predicted"/>
<dbReference type="PROSITE" id="PS00092">
    <property type="entry name" value="N6_MTASE"/>
    <property type="match status" value="1"/>
</dbReference>
<sequence length="186" mass="20703">MRIIAGEMRGRILKAVEGMMTRPTSDKVKGAIFNVLGDRVQDARVLDLFSGTGNLAFEALSRGAREAVLVEKSHNAHNVIRENMDRLGIGSKTKVLLVDAFKYLENNPDEVFNLIFLDPPYHKDLAAKSLAVLSCSSNLETNGVIIAETAKDEQLDVTDNTSHPLEVRKISLYGDTKVWYIQRMDI</sequence>
<dbReference type="NCBIfam" id="TIGR00095">
    <property type="entry name" value="16S rRNA (guanine(966)-N(2))-methyltransferase RsmD"/>
    <property type="match status" value="1"/>
</dbReference>
<dbReference type="Gene3D" id="3.40.50.150">
    <property type="entry name" value="Vaccinia Virus protein VP39"/>
    <property type="match status" value="1"/>
</dbReference>
<dbReference type="AlphaFoldDB" id="I4D9S3"/>